<dbReference type="AlphaFoldDB" id="A0A8D4N1N0"/>
<dbReference type="InterPro" id="IPR042099">
    <property type="entry name" value="ANL_N_sf"/>
</dbReference>
<evidence type="ECO:0000313" key="2">
    <source>
        <dbReference type="EMBL" id="AYD44088.1"/>
    </source>
</evidence>
<dbReference type="InterPro" id="IPR016671">
    <property type="entry name" value="LuxE_bac"/>
</dbReference>
<dbReference type="PIRSF" id="PIRSF016580">
    <property type="entry name" value="Acyl-protein_synthetase_LuxE"/>
    <property type="match status" value="1"/>
</dbReference>
<dbReference type="GO" id="GO:0008218">
    <property type="term" value="P:bioluminescence"/>
    <property type="evidence" value="ECO:0007669"/>
    <property type="project" value="InterPro"/>
</dbReference>
<dbReference type="Pfam" id="PF04443">
    <property type="entry name" value="LuxE"/>
    <property type="match status" value="1"/>
</dbReference>
<dbReference type="Gene3D" id="3.40.50.12780">
    <property type="entry name" value="N-terminal domain of ligase-like"/>
    <property type="match status" value="1"/>
</dbReference>
<dbReference type="GO" id="GO:0047474">
    <property type="term" value="F:long-chain fatty acid--protein ligase activity"/>
    <property type="evidence" value="ECO:0007669"/>
    <property type="project" value="InterPro"/>
</dbReference>
<evidence type="ECO:0000313" key="3">
    <source>
        <dbReference type="Proteomes" id="UP000265864"/>
    </source>
</evidence>
<dbReference type="Proteomes" id="UP000265864">
    <property type="component" value="Chromosome"/>
</dbReference>
<dbReference type="EMBL" id="CP032482">
    <property type="protein sequence ID" value="AYD44088.1"/>
    <property type="molecule type" value="Genomic_DNA"/>
</dbReference>
<proteinExistence type="predicted"/>
<protein>
    <submittedName>
        <fullName evidence="2">Acyl-protein synthase</fullName>
    </submittedName>
</protein>
<organism evidence="2 3">
    <name type="scientific">Yersinia rochesterensis</name>
    <dbReference type="NCBI Taxonomy" id="1604335"/>
    <lineage>
        <taxon>Bacteria</taxon>
        <taxon>Pseudomonadati</taxon>
        <taxon>Pseudomonadota</taxon>
        <taxon>Gammaproteobacteria</taxon>
        <taxon>Enterobacterales</taxon>
        <taxon>Yersiniaceae</taxon>
        <taxon>Yersinia</taxon>
    </lineage>
</organism>
<dbReference type="InterPro" id="IPR007534">
    <property type="entry name" value="LuxE"/>
</dbReference>
<evidence type="ECO:0000259" key="1">
    <source>
        <dbReference type="Pfam" id="PF04443"/>
    </source>
</evidence>
<sequence length="376" mass="42405">MINLTSVNMLCGLEQPSLSGVDADRLFDTAMREIVAYHLVHTPNYARWLSHNGFDPNEIAAPQDWSQLPPIFANYFKRHLLLSKSGEGALELTSSGTTGQKSRMCYDKRSMDAAQNMVDHIFRYYGWETLDTPCNYLLLSYEPAGAITLGTAYTDQFICKYAPVKRVVYALRQTGKSHEFDSFGVIRALQEFAEEGEPVRILGFPAFMWFALERMREMGLPELRLSPDSLAFFGGGWKTHADKEIPKTRLYARLSEQLGIPETRCRDGYGSVEHCVPYVECPNHHFHVPVYAKAYVRDTTTFDVQDYGQLGFIQFISPYITSSPAHSVVMSDLAVLHRAEACGCGIQTDWFELFGRASAHKSRSCALAASELIQEF</sequence>
<feature type="domain" description="Acyl-protein synthetase LuxE" evidence="1">
    <location>
        <begin position="19"/>
        <end position="371"/>
    </location>
</feature>
<name>A0A8D4N1N0_9GAMM</name>
<reference evidence="2 3" key="1">
    <citation type="submission" date="2018-09" db="EMBL/GenBank/DDBJ databases">
        <title>Yersinia kristensenii subsp. rochesterensis subsp. nov., Isolated from Human Feces.</title>
        <authorList>
            <person name="Cunningham S.A."/>
            <person name="Jeraldo P."/>
            <person name="Patel R."/>
        </authorList>
    </citation>
    <scope>NUCLEOTIDE SEQUENCE [LARGE SCALE GENOMIC DNA]</scope>
    <source>
        <strain evidence="2 3">ATCC BAA-2637</strain>
    </source>
</reference>
<accession>A0A8D4N1N0</accession>
<gene>
    <name evidence="2" type="ORF">DXZ79_10485</name>
</gene>